<dbReference type="EMBL" id="DWZE01000021">
    <property type="protein sequence ID" value="HJA82686.1"/>
    <property type="molecule type" value="Genomic_DNA"/>
</dbReference>
<dbReference type="GO" id="GO:0008236">
    <property type="term" value="F:serine-type peptidase activity"/>
    <property type="evidence" value="ECO:0007669"/>
    <property type="project" value="UniProtKB-KW"/>
</dbReference>
<evidence type="ECO:0000256" key="5">
    <source>
        <dbReference type="ARBA" id="ARBA00022825"/>
    </source>
</evidence>
<feature type="domain" description="Peptidase S49" evidence="9">
    <location>
        <begin position="371"/>
        <end position="521"/>
    </location>
</feature>
<dbReference type="PANTHER" id="PTHR33209">
    <property type="entry name" value="PROTEASE 4"/>
    <property type="match status" value="1"/>
</dbReference>
<dbReference type="InterPro" id="IPR047217">
    <property type="entry name" value="S49_SppA_67K_type_N"/>
</dbReference>
<reference evidence="10" key="1">
    <citation type="journal article" date="2021" name="PeerJ">
        <title>Extensive microbial diversity within the chicken gut microbiome revealed by metagenomics and culture.</title>
        <authorList>
            <person name="Gilroy R."/>
            <person name="Ravi A."/>
            <person name="Getino M."/>
            <person name="Pursley I."/>
            <person name="Horton D.L."/>
            <person name="Alikhan N.F."/>
            <person name="Baker D."/>
            <person name="Gharbi K."/>
            <person name="Hall N."/>
            <person name="Watson M."/>
            <person name="Adriaenssens E.M."/>
            <person name="Foster-Nyarko E."/>
            <person name="Jarju S."/>
            <person name="Secka A."/>
            <person name="Antonio M."/>
            <person name="Oren A."/>
            <person name="Chaudhuri R.R."/>
            <person name="La Ragione R."/>
            <person name="Hildebrand F."/>
            <person name="Pallen M.J."/>
        </authorList>
    </citation>
    <scope>NUCLEOTIDE SEQUENCE</scope>
    <source>
        <strain evidence="10">ChiHecec1B25-7008</strain>
    </source>
</reference>
<dbReference type="CDD" id="cd07023">
    <property type="entry name" value="S49_Sppa_N_C"/>
    <property type="match status" value="1"/>
</dbReference>
<dbReference type="Pfam" id="PF01343">
    <property type="entry name" value="Peptidase_S49"/>
    <property type="match status" value="2"/>
</dbReference>
<keyword evidence="8" id="KW-0812">Transmembrane</keyword>
<dbReference type="InterPro" id="IPR004635">
    <property type="entry name" value="Pept_S49_SppA"/>
</dbReference>
<dbReference type="PIRSF" id="PIRSF001217">
    <property type="entry name" value="Protease_4_SppA"/>
    <property type="match status" value="1"/>
</dbReference>
<keyword evidence="4" id="KW-0378">Hydrolase</keyword>
<evidence type="ECO:0000256" key="2">
    <source>
        <dbReference type="ARBA" id="ARBA00008683"/>
    </source>
</evidence>
<evidence type="ECO:0000256" key="3">
    <source>
        <dbReference type="ARBA" id="ARBA00022670"/>
    </source>
</evidence>
<accession>A0A9D2HQE9</accession>
<keyword evidence="8" id="KW-1133">Transmembrane helix</keyword>
<feature type="transmembrane region" description="Helical" evidence="8">
    <location>
        <begin position="12"/>
        <end position="37"/>
    </location>
</feature>
<evidence type="ECO:0000256" key="4">
    <source>
        <dbReference type="ARBA" id="ARBA00022801"/>
    </source>
</evidence>
<dbReference type="CDD" id="cd07018">
    <property type="entry name" value="S49_SppA_67K_type"/>
    <property type="match status" value="1"/>
</dbReference>
<evidence type="ECO:0000313" key="10">
    <source>
        <dbReference type="EMBL" id="HJA82686.1"/>
    </source>
</evidence>
<evidence type="ECO:0000256" key="6">
    <source>
        <dbReference type="ARBA" id="ARBA00023136"/>
    </source>
</evidence>
<keyword evidence="6 8" id="KW-0472">Membrane</keyword>
<dbReference type="Gene3D" id="3.90.226.10">
    <property type="entry name" value="2-enoyl-CoA Hydratase, Chain A, domain 1"/>
    <property type="match status" value="3"/>
</dbReference>
<evidence type="ECO:0000256" key="7">
    <source>
        <dbReference type="PIRSR" id="PIRSR001217-1"/>
    </source>
</evidence>
<evidence type="ECO:0000256" key="1">
    <source>
        <dbReference type="ARBA" id="ARBA00004370"/>
    </source>
</evidence>
<comment type="caution">
    <text evidence="10">The sequence shown here is derived from an EMBL/GenBank/DDBJ whole genome shotgun (WGS) entry which is preliminary data.</text>
</comment>
<reference evidence="10" key="2">
    <citation type="submission" date="2021-04" db="EMBL/GenBank/DDBJ databases">
        <authorList>
            <person name="Gilroy R."/>
        </authorList>
    </citation>
    <scope>NUCLEOTIDE SEQUENCE</scope>
    <source>
        <strain evidence="10">ChiHecec1B25-7008</strain>
    </source>
</reference>
<feature type="domain" description="Peptidase S49" evidence="9">
    <location>
        <begin position="123"/>
        <end position="277"/>
    </location>
</feature>
<comment type="subcellular location">
    <subcellularLocation>
        <location evidence="1">Membrane</location>
    </subcellularLocation>
</comment>
<dbReference type="PANTHER" id="PTHR33209:SF1">
    <property type="entry name" value="PEPTIDASE S49 DOMAIN-CONTAINING PROTEIN"/>
    <property type="match status" value="1"/>
</dbReference>
<evidence type="ECO:0000256" key="8">
    <source>
        <dbReference type="SAM" id="Phobius"/>
    </source>
</evidence>
<dbReference type="NCBIfam" id="TIGR00706">
    <property type="entry name" value="SppA_dom"/>
    <property type="match status" value="1"/>
</dbReference>
<organism evidence="10 11">
    <name type="scientific">Candidatus Bacteroides intestinavium</name>
    <dbReference type="NCBI Taxonomy" id="2838469"/>
    <lineage>
        <taxon>Bacteria</taxon>
        <taxon>Pseudomonadati</taxon>
        <taxon>Bacteroidota</taxon>
        <taxon>Bacteroidia</taxon>
        <taxon>Bacteroidales</taxon>
        <taxon>Bacteroidaceae</taxon>
        <taxon>Bacteroides</taxon>
    </lineage>
</organism>
<name>A0A9D2HQE9_9BACE</name>
<dbReference type="Proteomes" id="UP000823860">
    <property type="component" value="Unassembled WGS sequence"/>
</dbReference>
<feature type="active site" description="Nucleophile" evidence="7">
    <location>
        <position position="387"/>
    </location>
</feature>
<sequence length="585" mass="64075">MKDFLKFTLATITGIIVSSVLLFILSIGVMFSLLYALDAEVTVPQNAILKLELDGTLAERSQEDPLTLLTGSEQQTTGLDDLLTAIRKAKEHENIKGIYLETTALTANGYAALQAVREALADFRTTGKFVVAYGDTYTQGAYYVASVADRVLLNPQGMMEWTGMASAPLFYKDLTDKLGIRWQIFKVGTYKSATEPYTDNKMSQASREQQTECLGNLWATIKADVAEARNLTTEELDQAAERMMLLQPAEDCVDCGLADTLMYKDDVREYLKQLAGIDTDDELHTLSLEEMMNVQKNKPKDKSGNIVAVYYACGLIGGGPAGAGDIEADKVVSDLRRLKEDEDVKAVVLRINSPGGSAYDAEQIWHAVSELKKEKTVIASMGDYAASGGYYIACAADTLVAQPATLTGSIGIFGIIPDAQGLAQKIGIGQDVVKTNGYSDFGNLMRPMTDSEKALMQAYVERGYDLFLSRVAQGRGMTKEAVDQVAQGRVWTGARAKELGLVDELGGLERAVEMAADKAGLDTYTRMEYPAKKSAWQQLKELTPSGYVKARLQQGITGRLLRLTETPARFDTREALQARMEFELR</sequence>
<dbReference type="AlphaFoldDB" id="A0A9D2HQE9"/>
<dbReference type="InterPro" id="IPR004634">
    <property type="entry name" value="Pept_S49_pIV"/>
</dbReference>
<dbReference type="GO" id="GO:0016020">
    <property type="term" value="C:membrane"/>
    <property type="evidence" value="ECO:0007669"/>
    <property type="project" value="UniProtKB-SubCell"/>
</dbReference>
<proteinExistence type="inferred from homology"/>
<dbReference type="GO" id="GO:0006465">
    <property type="term" value="P:signal peptide processing"/>
    <property type="evidence" value="ECO:0007669"/>
    <property type="project" value="InterPro"/>
</dbReference>
<dbReference type="InterPro" id="IPR029045">
    <property type="entry name" value="ClpP/crotonase-like_dom_sf"/>
</dbReference>
<keyword evidence="3" id="KW-0645">Protease</keyword>
<keyword evidence="5" id="KW-0720">Serine protease</keyword>
<evidence type="ECO:0000259" key="9">
    <source>
        <dbReference type="Pfam" id="PF01343"/>
    </source>
</evidence>
<feature type="active site" description="Proton donor/acceptor" evidence="7">
    <location>
        <position position="191"/>
    </location>
</feature>
<evidence type="ECO:0000313" key="11">
    <source>
        <dbReference type="Proteomes" id="UP000823860"/>
    </source>
</evidence>
<dbReference type="InterPro" id="IPR002142">
    <property type="entry name" value="Peptidase_S49"/>
</dbReference>
<dbReference type="InterPro" id="IPR047272">
    <property type="entry name" value="S49_SppA_C"/>
</dbReference>
<dbReference type="NCBIfam" id="TIGR00705">
    <property type="entry name" value="SppA_67K"/>
    <property type="match status" value="1"/>
</dbReference>
<protein>
    <submittedName>
        <fullName evidence="10">Signal peptide peptidase SppA</fullName>
    </submittedName>
</protein>
<comment type="similarity">
    <text evidence="2">Belongs to the peptidase S49 family.</text>
</comment>
<gene>
    <name evidence="10" type="primary">sppA</name>
    <name evidence="10" type="ORF">H9785_01740</name>
</gene>
<dbReference type="SUPFAM" id="SSF52096">
    <property type="entry name" value="ClpP/crotonase"/>
    <property type="match status" value="2"/>
</dbReference>